<reference evidence="4 5" key="1">
    <citation type="submission" date="2017-07" db="EMBL/GenBank/DDBJ databases">
        <authorList>
            <person name="Talla V."/>
            <person name="Backstrom N."/>
        </authorList>
    </citation>
    <scope>NUCLEOTIDE SEQUENCE [LARGE SCALE GENOMIC DNA]</scope>
</reference>
<evidence type="ECO:0000256" key="1">
    <source>
        <dbReference type="ARBA" id="ARBA00004496"/>
    </source>
</evidence>
<keyword evidence="5" id="KW-1185">Reference proteome</keyword>
<proteinExistence type="inferred from homology"/>
<comment type="similarity">
    <text evidence="3">Belongs to the BRAT1 family.</text>
</comment>
<dbReference type="PANTHER" id="PTHR21331:SF2">
    <property type="entry name" value="BRCA1-ASSOCIATED ATM ACTIVATOR 1"/>
    <property type="match status" value="1"/>
</dbReference>
<evidence type="ECO:0000313" key="5">
    <source>
        <dbReference type="Proteomes" id="UP000324832"/>
    </source>
</evidence>
<name>A0A5E4PNM6_9NEOP</name>
<dbReference type="InterPro" id="IPR016024">
    <property type="entry name" value="ARM-type_fold"/>
</dbReference>
<evidence type="ECO:0008006" key="6">
    <source>
        <dbReference type="Google" id="ProtNLM"/>
    </source>
</evidence>
<dbReference type="PANTHER" id="PTHR21331">
    <property type="entry name" value="BRCA1-ASSOCIATED ATM ACTIVATOR 1"/>
    <property type="match status" value="1"/>
</dbReference>
<dbReference type="InterPro" id="IPR011989">
    <property type="entry name" value="ARM-like"/>
</dbReference>
<comment type="subcellular location">
    <subcellularLocation>
        <location evidence="1">Cytoplasm</location>
    </subcellularLocation>
</comment>
<organism evidence="4 5">
    <name type="scientific">Leptidea sinapis</name>
    <dbReference type="NCBI Taxonomy" id="189913"/>
    <lineage>
        <taxon>Eukaryota</taxon>
        <taxon>Metazoa</taxon>
        <taxon>Ecdysozoa</taxon>
        <taxon>Arthropoda</taxon>
        <taxon>Hexapoda</taxon>
        <taxon>Insecta</taxon>
        <taxon>Pterygota</taxon>
        <taxon>Neoptera</taxon>
        <taxon>Endopterygota</taxon>
        <taxon>Lepidoptera</taxon>
        <taxon>Glossata</taxon>
        <taxon>Ditrysia</taxon>
        <taxon>Papilionoidea</taxon>
        <taxon>Pieridae</taxon>
        <taxon>Dismorphiinae</taxon>
        <taxon>Leptidea</taxon>
    </lineage>
</organism>
<dbReference type="GO" id="GO:0006974">
    <property type="term" value="P:DNA damage response"/>
    <property type="evidence" value="ECO:0007669"/>
    <property type="project" value="InterPro"/>
</dbReference>
<dbReference type="Proteomes" id="UP000324832">
    <property type="component" value="Unassembled WGS sequence"/>
</dbReference>
<evidence type="ECO:0000313" key="4">
    <source>
        <dbReference type="EMBL" id="VVC86570.1"/>
    </source>
</evidence>
<dbReference type="GO" id="GO:0005634">
    <property type="term" value="C:nucleus"/>
    <property type="evidence" value="ECO:0007669"/>
    <property type="project" value="TreeGrafter"/>
</dbReference>
<gene>
    <name evidence="4" type="ORF">LSINAPIS_LOCUS362</name>
</gene>
<accession>A0A5E4PNM6</accession>
<dbReference type="GO" id="GO:0008283">
    <property type="term" value="P:cell population proliferation"/>
    <property type="evidence" value="ECO:0007669"/>
    <property type="project" value="InterPro"/>
</dbReference>
<dbReference type="InterPro" id="IPR038904">
    <property type="entry name" value="BRAT1"/>
</dbReference>
<dbReference type="SUPFAM" id="SSF48371">
    <property type="entry name" value="ARM repeat"/>
    <property type="match status" value="1"/>
</dbReference>
<sequence length="901" mass="104435">MEIVNKIKLMFAKIAEADYVMNNYYVENLFTKLSNDDPALTDLLLEALNSKNTYHSTVKVFLVKLLAFLSQSEINFTKINTKIGCDLTEAFNQINATEINPSLRVAYMEVALALLQHNSGVHWLLESGAWRNILTLCYEKRTVFTLRQTYRYVSLFVWKLKDLDNDAGVKSVLEFILRPMSETDLIRKETISSEEEDEICKTFEPMLQMLLSVISNEEQIRSPNCIVHYLLNEFKVMTYLYVILDRLRREDIWIMTTKLLFWLVISKIFLIKPMTPHTKYEKEDLMEVIVTYFNTINKIIQRRYVTLVFDYSNACNLIWGRVWVDQTLEPLVCNYNDKVRKRQLHMQLLTINLVPCLVFVTIGRKSPMSGGSIDRVNEFILELMQLSCEHTARTVYALRDLMHQLDIPSVTLQSVRRLTCLKNHLNNEQANLVFQTMFYVLKEFDPIDEYGETKPGQTYEDDHDRFSVLAYVMDTLLYLVNNYNINWHDTVEVVCLHTVVCNILKKPNLTCKKFLHPNLSLLLDTKPGSSLHVIGKLMYLKMHDLNWEIRDSALELLLKQILSNNLINVAMSMALNDHEYYVRVSALRCVGAASKVAALWVQLQAEYPNVQDLLISILRNNQEGIVRKEACNVLCDIYQNIKHPPSQQSVLYEHLVAASLDDFHWEVQLSALKFWKCVIQSFLREQGMLDGKFPRVTFSKESRKIVTLTDKELQKRLTKTLDELASIGCLTVLVKLLHDDSELEVMDLALSISTELFNTLETYKVPGSLRPNEQDPASIDELFKQKNQDQMELDRCKVESIGDPENIIEGILGSDDMSLLADMYQKHMNIENVEAGTEVNKKIFKIASPYIFVTFMRQNDFKRVIEQKRNWRDGIRSVSSLLDDILGIYEVNSEANDLDCY</sequence>
<dbReference type="EMBL" id="FZQP02000004">
    <property type="protein sequence ID" value="VVC86570.1"/>
    <property type="molecule type" value="Genomic_DNA"/>
</dbReference>
<keyword evidence="2" id="KW-0963">Cytoplasm</keyword>
<protein>
    <recommendedName>
        <fullName evidence="6">BRCA1-associated ATM activator 1</fullName>
    </recommendedName>
</protein>
<dbReference type="AlphaFoldDB" id="A0A5E4PNM6"/>
<evidence type="ECO:0000256" key="3">
    <source>
        <dbReference type="ARBA" id="ARBA00061308"/>
    </source>
</evidence>
<evidence type="ECO:0000256" key="2">
    <source>
        <dbReference type="ARBA" id="ARBA00022490"/>
    </source>
</evidence>
<dbReference type="Gene3D" id="1.25.10.10">
    <property type="entry name" value="Leucine-rich Repeat Variant"/>
    <property type="match status" value="1"/>
</dbReference>
<dbReference type="GO" id="GO:0005737">
    <property type="term" value="C:cytoplasm"/>
    <property type="evidence" value="ECO:0007669"/>
    <property type="project" value="UniProtKB-SubCell"/>
</dbReference>